<dbReference type="AlphaFoldDB" id="A0A3Q3IJT4"/>
<reference evidence="1" key="2">
    <citation type="submission" date="2025-09" db="UniProtKB">
        <authorList>
            <consortium name="Ensembl"/>
        </authorList>
    </citation>
    <scope>IDENTIFICATION</scope>
</reference>
<dbReference type="STRING" id="43700.ENSMALP00000003724"/>
<accession>A0A3Q3IJT4</accession>
<dbReference type="Ensembl" id="ENSMALT00000003822.1">
    <property type="protein sequence ID" value="ENSMALP00000003724.1"/>
    <property type="gene ID" value="ENSMALG00000002719.1"/>
</dbReference>
<evidence type="ECO:0000313" key="1">
    <source>
        <dbReference type="Ensembl" id="ENSMALP00000003724.1"/>
    </source>
</evidence>
<keyword evidence="2" id="KW-1185">Reference proteome</keyword>
<reference evidence="1" key="1">
    <citation type="submission" date="2025-08" db="UniProtKB">
        <authorList>
            <consortium name="Ensembl"/>
        </authorList>
    </citation>
    <scope>IDENTIFICATION</scope>
</reference>
<sequence>MMKHRILQQKDPLLALMSFRAMPATATGVSPAELLMGRRIQTTLPTLESNLVPQWPDLSIVRAKRDWQKSAQTPNLILVLMNS</sequence>
<evidence type="ECO:0000313" key="2">
    <source>
        <dbReference type="Proteomes" id="UP000261600"/>
    </source>
</evidence>
<name>A0A3Q3IJT4_MONAL</name>
<dbReference type="Proteomes" id="UP000261600">
    <property type="component" value="Unplaced"/>
</dbReference>
<protein>
    <submittedName>
        <fullName evidence="1">Uncharacterized protein</fullName>
    </submittedName>
</protein>
<organism evidence="1 2">
    <name type="scientific">Monopterus albus</name>
    <name type="common">Swamp eel</name>
    <dbReference type="NCBI Taxonomy" id="43700"/>
    <lineage>
        <taxon>Eukaryota</taxon>
        <taxon>Metazoa</taxon>
        <taxon>Chordata</taxon>
        <taxon>Craniata</taxon>
        <taxon>Vertebrata</taxon>
        <taxon>Euteleostomi</taxon>
        <taxon>Actinopterygii</taxon>
        <taxon>Neopterygii</taxon>
        <taxon>Teleostei</taxon>
        <taxon>Neoteleostei</taxon>
        <taxon>Acanthomorphata</taxon>
        <taxon>Anabantaria</taxon>
        <taxon>Synbranchiformes</taxon>
        <taxon>Synbranchidae</taxon>
        <taxon>Monopterus</taxon>
    </lineage>
</organism>
<proteinExistence type="predicted"/>